<keyword evidence="3" id="KW-1185">Reference proteome</keyword>
<name>A0A1E3RQV4_MYCFV</name>
<comment type="caution">
    <text evidence="2">The sequence shown here is derived from an EMBL/GenBank/DDBJ whole genome shotgun (WGS) entry which is preliminary data.</text>
</comment>
<feature type="region of interest" description="Disordered" evidence="1">
    <location>
        <begin position="224"/>
        <end position="344"/>
    </location>
</feature>
<feature type="compositionally biased region" description="Low complexity" evidence="1">
    <location>
        <begin position="317"/>
        <end position="327"/>
    </location>
</feature>
<dbReference type="AlphaFoldDB" id="A0A1E3RQV4"/>
<reference evidence="3" key="1">
    <citation type="submission" date="2016-09" db="EMBL/GenBank/DDBJ databases">
        <authorList>
            <person name="Greninger A.L."/>
            <person name="Jerome K.R."/>
            <person name="Mcnair B."/>
            <person name="Wallis C."/>
            <person name="Fang F."/>
        </authorList>
    </citation>
    <scope>NUCLEOTIDE SEQUENCE [LARGE SCALE GENOMIC DNA]</scope>
    <source>
        <strain evidence="3">M6</strain>
    </source>
</reference>
<evidence type="ECO:0000313" key="3">
    <source>
        <dbReference type="Proteomes" id="UP000094053"/>
    </source>
</evidence>
<dbReference type="Proteomes" id="UP000094053">
    <property type="component" value="Unassembled WGS sequence"/>
</dbReference>
<evidence type="ECO:0000313" key="2">
    <source>
        <dbReference type="EMBL" id="ODQ92296.1"/>
    </source>
</evidence>
<sequence>MGVAAQPAPAYQLTASIADILQFPALREYIINQITDLATWGVGFAEAGANLTRAIGLLPETLRLLTQQLLSLDLQGALTTIEEALVGTVAAVGLPILDSIITVRERNLAVQLAMQTAVPEAVIGFGAALFGAVDGVLRASIAGGQQVVDAILTLDLGNIVAAFVDATRGFFGSFVEGGQDIVDGIVFVQRTIANALATPPPLVTAGDAELMGFAQRSAAEPGDNAINTASLAGASTDDHGPGAAETPGPGEEDPTAPGSDEDTTTEPAQEEEIEVEDPGDDAPDSELAEQESALQDEVPQDQGRQPVDQQAPPPSAPAAGAGPAAEAPDAEPDDTDTDTDTDTD</sequence>
<organism evidence="2 3">
    <name type="scientific">Mycolicibacterium flavescens</name>
    <name type="common">Mycobacterium flavescens</name>
    <dbReference type="NCBI Taxonomy" id="1776"/>
    <lineage>
        <taxon>Bacteria</taxon>
        <taxon>Bacillati</taxon>
        <taxon>Actinomycetota</taxon>
        <taxon>Actinomycetes</taxon>
        <taxon>Mycobacteriales</taxon>
        <taxon>Mycobacteriaceae</taxon>
        <taxon>Mycolicibacterium</taxon>
    </lineage>
</organism>
<evidence type="ECO:0000256" key="1">
    <source>
        <dbReference type="SAM" id="MobiDB-lite"/>
    </source>
</evidence>
<accession>A0A1E3RQV4</accession>
<dbReference type="EMBL" id="MIHA01000001">
    <property type="protein sequence ID" value="ODQ92296.1"/>
    <property type="molecule type" value="Genomic_DNA"/>
</dbReference>
<proteinExistence type="predicted"/>
<feature type="compositionally biased region" description="Acidic residues" evidence="1">
    <location>
        <begin position="328"/>
        <end position="344"/>
    </location>
</feature>
<protein>
    <recommendedName>
        <fullName evidence="4">PE-PGRS family protein</fullName>
    </recommendedName>
</protein>
<gene>
    <name evidence="2" type="ORF">BHQ18_00700</name>
</gene>
<evidence type="ECO:0008006" key="4">
    <source>
        <dbReference type="Google" id="ProtNLM"/>
    </source>
</evidence>
<dbReference type="STRING" id="1776.BHQ18_00700"/>
<feature type="compositionally biased region" description="Acidic residues" evidence="1">
    <location>
        <begin position="250"/>
        <end position="289"/>
    </location>
</feature>